<sequence>MYTIESDIGKVALRFAVHLQGVEDTLADDLVEAAGDGMAAVTHRIQHRGLNTDGQPMLSQSARRTGAYSRIWGAYRRKRGRQADRVDFTMEGDLMRNYQIIYKTSREVTVGFLDGGMADIAAYLEAYFGAAFYLSTEEQAIVLKTLSSRIYQKLDV</sequence>
<evidence type="ECO:0000313" key="2">
    <source>
        <dbReference type="Proteomes" id="UP000479293"/>
    </source>
</evidence>
<organism evidence="1 2">
    <name type="scientific">Salmonirosea aquatica</name>
    <dbReference type="NCBI Taxonomy" id="2654236"/>
    <lineage>
        <taxon>Bacteria</taxon>
        <taxon>Pseudomonadati</taxon>
        <taxon>Bacteroidota</taxon>
        <taxon>Cytophagia</taxon>
        <taxon>Cytophagales</taxon>
        <taxon>Spirosomataceae</taxon>
        <taxon>Salmonirosea</taxon>
    </lineage>
</organism>
<proteinExistence type="predicted"/>
<dbReference type="RefSeq" id="WP_152764728.1">
    <property type="nucleotide sequence ID" value="NZ_WHLY01000002.1"/>
</dbReference>
<dbReference type="AlphaFoldDB" id="A0A7C9BV63"/>
<protein>
    <submittedName>
        <fullName evidence="1">Uncharacterized protein</fullName>
    </submittedName>
</protein>
<keyword evidence="2" id="KW-1185">Reference proteome</keyword>
<name>A0A7C9BV63_9BACT</name>
<accession>A0A7C9BV63</accession>
<comment type="caution">
    <text evidence="1">The sequence shown here is derived from an EMBL/GenBank/DDBJ whole genome shotgun (WGS) entry which is preliminary data.</text>
</comment>
<evidence type="ECO:0000313" key="1">
    <source>
        <dbReference type="EMBL" id="MPR36639.1"/>
    </source>
</evidence>
<dbReference type="Proteomes" id="UP000479293">
    <property type="component" value="Unassembled WGS sequence"/>
</dbReference>
<dbReference type="EMBL" id="WHLY01000002">
    <property type="protein sequence ID" value="MPR36639.1"/>
    <property type="molecule type" value="Genomic_DNA"/>
</dbReference>
<reference evidence="1 2" key="1">
    <citation type="submission" date="2019-10" db="EMBL/GenBank/DDBJ databases">
        <title>Draft Genome Sequence of Cytophagaceae sp. SJW1-29.</title>
        <authorList>
            <person name="Choi A."/>
        </authorList>
    </citation>
    <scope>NUCLEOTIDE SEQUENCE [LARGE SCALE GENOMIC DNA]</scope>
    <source>
        <strain evidence="1 2">SJW1-29</strain>
    </source>
</reference>
<gene>
    <name evidence="1" type="ORF">GBK04_25665</name>
</gene>